<dbReference type="InterPro" id="IPR036249">
    <property type="entry name" value="Thioredoxin-like_sf"/>
</dbReference>
<evidence type="ECO:0000259" key="1">
    <source>
        <dbReference type="PROSITE" id="PS51352"/>
    </source>
</evidence>
<protein>
    <submittedName>
        <fullName evidence="2">Thioredoxin family protein</fullName>
    </submittedName>
</protein>
<dbReference type="AlphaFoldDB" id="A0AAU7GCH5"/>
<feature type="domain" description="Thioredoxin" evidence="1">
    <location>
        <begin position="13"/>
        <end position="140"/>
    </location>
</feature>
<dbReference type="RefSeq" id="WP_348788161.1">
    <property type="nucleotide sequence ID" value="NZ_CP157390.1"/>
</dbReference>
<organism evidence="2">
    <name type="scientific">Leifsonia sp. NPDC080035</name>
    <dbReference type="NCBI Taxonomy" id="3143936"/>
    <lineage>
        <taxon>Bacteria</taxon>
        <taxon>Bacillati</taxon>
        <taxon>Actinomycetota</taxon>
        <taxon>Actinomycetes</taxon>
        <taxon>Micrococcales</taxon>
        <taxon>Microbacteriaceae</taxon>
        <taxon>Leifsonia</taxon>
    </lineage>
</organism>
<dbReference type="SUPFAM" id="SSF52833">
    <property type="entry name" value="Thioredoxin-like"/>
    <property type="match status" value="1"/>
</dbReference>
<reference evidence="2" key="1">
    <citation type="submission" date="2024-05" db="EMBL/GenBank/DDBJ databases">
        <title>The Natural Products Discovery Center: Release of the First 8490 Sequenced Strains for Exploring Actinobacteria Biosynthetic Diversity.</title>
        <authorList>
            <person name="Kalkreuter E."/>
            <person name="Kautsar S.A."/>
            <person name="Yang D."/>
            <person name="Bader C.D."/>
            <person name="Teijaro C.N."/>
            <person name="Fluegel L."/>
            <person name="Davis C.M."/>
            <person name="Simpson J.R."/>
            <person name="Lauterbach L."/>
            <person name="Steele A.D."/>
            <person name="Gui C."/>
            <person name="Meng S."/>
            <person name="Li G."/>
            <person name="Viehrig K."/>
            <person name="Ye F."/>
            <person name="Su P."/>
            <person name="Kiefer A.F."/>
            <person name="Nichols A."/>
            <person name="Cepeda A.J."/>
            <person name="Yan W."/>
            <person name="Fan B."/>
            <person name="Jiang Y."/>
            <person name="Adhikari A."/>
            <person name="Zheng C.-J."/>
            <person name="Schuster L."/>
            <person name="Cowan T.M."/>
            <person name="Smanski M.J."/>
            <person name="Chevrette M.G."/>
            <person name="de Carvalho L.P.S."/>
            <person name="Shen B."/>
        </authorList>
    </citation>
    <scope>NUCLEOTIDE SEQUENCE</scope>
    <source>
        <strain evidence="2">NPDC080035</strain>
    </source>
</reference>
<dbReference type="CDD" id="cd02947">
    <property type="entry name" value="TRX_family"/>
    <property type="match status" value="1"/>
</dbReference>
<accession>A0AAU7GCH5</accession>
<sequence length="143" mass="14847">MTAIGALLLLLGLVALTAATGVVLRATAGRVRRARRAERLAPSEVGASAFGDRATFLQFSTAYCAQCPGTARVLSGIAAEHPGVEHLDVDLAARPELATRFGVLQTPTTLLLDAHGTVRGRIGGPARPADVRGAIDRILTETP</sequence>
<dbReference type="PROSITE" id="PS51352">
    <property type="entry name" value="THIOREDOXIN_2"/>
    <property type="match status" value="1"/>
</dbReference>
<evidence type="ECO:0000313" key="2">
    <source>
        <dbReference type="EMBL" id="XBM48209.1"/>
    </source>
</evidence>
<proteinExistence type="predicted"/>
<dbReference type="Gene3D" id="3.40.30.10">
    <property type="entry name" value="Glutaredoxin"/>
    <property type="match status" value="1"/>
</dbReference>
<gene>
    <name evidence="2" type="ORF">AAME72_19410</name>
</gene>
<dbReference type="EMBL" id="CP157390">
    <property type="protein sequence ID" value="XBM48209.1"/>
    <property type="molecule type" value="Genomic_DNA"/>
</dbReference>
<dbReference type="InterPro" id="IPR013766">
    <property type="entry name" value="Thioredoxin_domain"/>
</dbReference>
<name>A0AAU7GCH5_9MICO</name>